<dbReference type="Proteomes" id="UP001069802">
    <property type="component" value="Unassembled WGS sequence"/>
</dbReference>
<evidence type="ECO:0000313" key="2">
    <source>
        <dbReference type="EMBL" id="MCZ4279570.1"/>
    </source>
</evidence>
<keyword evidence="1" id="KW-0812">Transmembrane</keyword>
<reference evidence="2" key="1">
    <citation type="submission" date="2022-12" db="EMBL/GenBank/DDBJ databases">
        <title>Bacterial isolates from different developmental stages of Nematostella vectensis.</title>
        <authorList>
            <person name="Fraune S."/>
        </authorList>
    </citation>
    <scope>NUCLEOTIDE SEQUENCE</scope>
    <source>
        <strain evidence="2">G21630-S1</strain>
    </source>
</reference>
<keyword evidence="1" id="KW-1133">Transmembrane helix</keyword>
<keyword evidence="1" id="KW-0472">Membrane</keyword>
<name>A0ABT4LF62_9PROT</name>
<sequence>MIEAYKVIEETDAHIVYQYNTALTWGLFGALGIGLVGVSLNMILLQILCGLAMVAYLFIGLVKIRPVNSKLREALRSGSLKMEGSKYSFSNPLRYTLSKDAPVS</sequence>
<comment type="caution">
    <text evidence="2">The sequence shown here is derived from an EMBL/GenBank/DDBJ whole genome shotgun (WGS) entry which is preliminary data.</text>
</comment>
<dbReference type="EMBL" id="JAPWGY010000001">
    <property type="protein sequence ID" value="MCZ4279570.1"/>
    <property type="molecule type" value="Genomic_DNA"/>
</dbReference>
<feature type="transmembrane region" description="Helical" evidence="1">
    <location>
        <begin position="43"/>
        <end position="62"/>
    </location>
</feature>
<keyword evidence="3" id="KW-1185">Reference proteome</keyword>
<proteinExistence type="predicted"/>
<evidence type="ECO:0000256" key="1">
    <source>
        <dbReference type="SAM" id="Phobius"/>
    </source>
</evidence>
<feature type="transmembrane region" description="Helical" evidence="1">
    <location>
        <begin position="16"/>
        <end position="37"/>
    </location>
</feature>
<organism evidence="2 3">
    <name type="scientific">Kiloniella laminariae</name>
    <dbReference type="NCBI Taxonomy" id="454162"/>
    <lineage>
        <taxon>Bacteria</taxon>
        <taxon>Pseudomonadati</taxon>
        <taxon>Pseudomonadota</taxon>
        <taxon>Alphaproteobacteria</taxon>
        <taxon>Rhodospirillales</taxon>
        <taxon>Kiloniellaceae</taxon>
        <taxon>Kiloniella</taxon>
    </lineage>
</organism>
<dbReference type="RefSeq" id="WP_269421770.1">
    <property type="nucleotide sequence ID" value="NZ_JAPWGY010000001.1"/>
</dbReference>
<protein>
    <submittedName>
        <fullName evidence="2">Uncharacterized protein</fullName>
    </submittedName>
</protein>
<accession>A0ABT4LF62</accession>
<gene>
    <name evidence="2" type="ORF">O4H49_02195</name>
</gene>
<evidence type="ECO:0000313" key="3">
    <source>
        <dbReference type="Proteomes" id="UP001069802"/>
    </source>
</evidence>